<keyword evidence="4" id="KW-1133">Transmembrane helix</keyword>
<evidence type="ECO:0000256" key="1">
    <source>
        <dbReference type="ARBA" id="ARBA00022679"/>
    </source>
</evidence>
<feature type="transmembrane region" description="Helical" evidence="4">
    <location>
        <begin position="13"/>
        <end position="31"/>
    </location>
</feature>
<dbReference type="Gene3D" id="3.30.565.10">
    <property type="entry name" value="Histidine kinase-like ATPase, C-terminal domain"/>
    <property type="match status" value="1"/>
</dbReference>
<evidence type="ECO:0000256" key="3">
    <source>
        <dbReference type="ARBA" id="ARBA00023012"/>
    </source>
</evidence>
<feature type="transmembrane region" description="Helical" evidence="4">
    <location>
        <begin position="43"/>
        <end position="62"/>
    </location>
</feature>
<reference evidence="6 7" key="1">
    <citation type="submission" date="2022-03" db="EMBL/GenBank/DDBJ databases">
        <title>Pseudonocardia alaer sp. nov., a novel actinomycete isolated from reed forest soil.</title>
        <authorList>
            <person name="Wang L."/>
        </authorList>
    </citation>
    <scope>NUCLEOTIDE SEQUENCE [LARGE SCALE GENOMIC DNA]</scope>
    <source>
        <strain evidence="6 7">Y-16303</strain>
    </source>
</reference>
<keyword evidence="7" id="KW-1185">Reference proteome</keyword>
<proteinExistence type="predicted"/>
<dbReference type="CDD" id="cd16917">
    <property type="entry name" value="HATPase_UhpB-NarQ-NarX-like"/>
    <property type="match status" value="1"/>
</dbReference>
<name>A0ABS9TFZ5_9PSEU</name>
<dbReference type="Gene3D" id="1.20.5.1930">
    <property type="match status" value="1"/>
</dbReference>
<dbReference type="GO" id="GO:0016301">
    <property type="term" value="F:kinase activity"/>
    <property type="evidence" value="ECO:0007669"/>
    <property type="project" value="UniProtKB-KW"/>
</dbReference>
<feature type="transmembrane region" description="Helical" evidence="4">
    <location>
        <begin position="116"/>
        <end position="134"/>
    </location>
</feature>
<dbReference type="InterPro" id="IPR036890">
    <property type="entry name" value="HATPase_C_sf"/>
</dbReference>
<protein>
    <submittedName>
        <fullName evidence="6">Sensor histidine kinase</fullName>
    </submittedName>
</protein>
<accession>A0ABS9TFZ5</accession>
<dbReference type="InterPro" id="IPR011712">
    <property type="entry name" value="Sig_transdc_His_kin_sub3_dim/P"/>
</dbReference>
<sequence length="381" mass="40079">MGAQREGTSRLRLYWRISVVINLPFFGYPIYDLVVGEHSTGVIVAAATGLGVFVTLYLPTVLTGPFRSPWEPDPTPRVVACALVGVAMALSMGSTWATLLIYTAQVTGAAIRRPRAVVAVVLVAVLAGASQWWSAAGLLVVAWEAGYAVVVGFYAMAFGWVADTFRELDRARSELARLAVAEERLRFARDLHDLLGHSLSVIALKSELATRLLDRDLGRVGAEVRDIEAVSREALAEVRAAVSGYRGSVDLAAELRSARSALAAAGVAAEIDEPGPPLPPDVDALLAWTVREGTTNIVRHSGAGRASIRLRTDDGGAEVELLDDGSGSQCDDAAPEGNGLHGLAERITAASGALEAGTAPGGGFRLAVRVPRARSGPEVAR</sequence>
<evidence type="ECO:0000259" key="5">
    <source>
        <dbReference type="Pfam" id="PF07730"/>
    </source>
</evidence>
<feature type="transmembrane region" description="Helical" evidence="4">
    <location>
        <begin position="82"/>
        <end position="104"/>
    </location>
</feature>
<evidence type="ECO:0000313" key="7">
    <source>
        <dbReference type="Proteomes" id="UP001299970"/>
    </source>
</evidence>
<keyword evidence="4" id="KW-0812">Transmembrane</keyword>
<dbReference type="SUPFAM" id="SSF55874">
    <property type="entry name" value="ATPase domain of HSP90 chaperone/DNA topoisomerase II/histidine kinase"/>
    <property type="match status" value="1"/>
</dbReference>
<comment type="caution">
    <text evidence="6">The sequence shown here is derived from an EMBL/GenBank/DDBJ whole genome shotgun (WGS) entry which is preliminary data.</text>
</comment>
<keyword evidence="2 6" id="KW-0418">Kinase</keyword>
<evidence type="ECO:0000256" key="2">
    <source>
        <dbReference type="ARBA" id="ARBA00022777"/>
    </source>
</evidence>
<keyword evidence="1" id="KW-0808">Transferase</keyword>
<dbReference type="Pfam" id="PF07730">
    <property type="entry name" value="HisKA_3"/>
    <property type="match status" value="1"/>
</dbReference>
<dbReference type="PANTHER" id="PTHR24421:SF63">
    <property type="entry name" value="SENSOR HISTIDINE KINASE DESK"/>
    <property type="match status" value="1"/>
</dbReference>
<feature type="transmembrane region" description="Helical" evidence="4">
    <location>
        <begin position="140"/>
        <end position="162"/>
    </location>
</feature>
<dbReference type="InterPro" id="IPR050482">
    <property type="entry name" value="Sensor_HK_TwoCompSys"/>
</dbReference>
<gene>
    <name evidence="6" type="ORF">MMF94_17370</name>
</gene>
<feature type="domain" description="Signal transduction histidine kinase subgroup 3 dimerisation and phosphoacceptor" evidence="5">
    <location>
        <begin position="183"/>
        <end position="247"/>
    </location>
</feature>
<organism evidence="6 7">
    <name type="scientific">Pseudonocardia alaniniphila</name>
    <dbReference type="NCBI Taxonomy" id="75291"/>
    <lineage>
        <taxon>Bacteria</taxon>
        <taxon>Bacillati</taxon>
        <taxon>Actinomycetota</taxon>
        <taxon>Actinomycetes</taxon>
        <taxon>Pseudonocardiales</taxon>
        <taxon>Pseudonocardiaceae</taxon>
        <taxon>Pseudonocardia</taxon>
    </lineage>
</organism>
<dbReference type="EMBL" id="JAKXMK010000013">
    <property type="protein sequence ID" value="MCH6167459.1"/>
    <property type="molecule type" value="Genomic_DNA"/>
</dbReference>
<keyword evidence="3" id="KW-0902">Two-component regulatory system</keyword>
<dbReference type="PANTHER" id="PTHR24421">
    <property type="entry name" value="NITRATE/NITRITE SENSOR PROTEIN NARX-RELATED"/>
    <property type="match status" value="1"/>
</dbReference>
<evidence type="ECO:0000256" key="4">
    <source>
        <dbReference type="SAM" id="Phobius"/>
    </source>
</evidence>
<evidence type="ECO:0000313" key="6">
    <source>
        <dbReference type="EMBL" id="MCH6167459.1"/>
    </source>
</evidence>
<dbReference type="Proteomes" id="UP001299970">
    <property type="component" value="Unassembled WGS sequence"/>
</dbReference>
<dbReference type="RefSeq" id="WP_241037853.1">
    <property type="nucleotide sequence ID" value="NZ_BAAAJF010000005.1"/>
</dbReference>
<keyword evidence="4" id="KW-0472">Membrane</keyword>